<accession>A0A7U2MQH0</accession>
<name>A0A7U2MQH0_ASPFN</name>
<keyword evidence="2" id="KW-1185">Reference proteome</keyword>
<dbReference type="AlphaFoldDB" id="A0A7U2MQH0"/>
<protein>
    <submittedName>
        <fullName evidence="1">Uncharacterized protein</fullName>
    </submittedName>
</protein>
<dbReference type="EMBL" id="CP044619">
    <property type="protein sequence ID" value="QRD87976.1"/>
    <property type="molecule type" value="Genomic_DNA"/>
</dbReference>
<evidence type="ECO:0000313" key="2">
    <source>
        <dbReference type="Proteomes" id="UP000596276"/>
    </source>
</evidence>
<proteinExistence type="predicted"/>
<organism evidence="1 2">
    <name type="scientific">Aspergillus flavus (strain ATCC 200026 / FGSC A1120 / IAM 13836 / NRRL 3357 / JCM 12722 / SRRC 167)</name>
    <dbReference type="NCBI Taxonomy" id="332952"/>
    <lineage>
        <taxon>Eukaryota</taxon>
        <taxon>Fungi</taxon>
        <taxon>Dikarya</taxon>
        <taxon>Ascomycota</taxon>
        <taxon>Pezizomycotina</taxon>
        <taxon>Eurotiomycetes</taxon>
        <taxon>Eurotiomycetidae</taxon>
        <taxon>Eurotiales</taxon>
        <taxon>Aspergillaceae</taxon>
        <taxon>Aspergillus</taxon>
        <taxon>Aspergillus subgen. Circumdati</taxon>
    </lineage>
</organism>
<gene>
    <name evidence="1" type="ORF">F9C07_958</name>
</gene>
<reference evidence="2" key="1">
    <citation type="journal article" date="2021" name="G3 (Bethesda)">
        <title>Chromosome assembled and annotated genome sequence of Aspergillus flavus NRRL 3357.</title>
        <authorList>
            <person name="Skerker J.M."/>
            <person name="Pianalto K.M."/>
            <person name="Mondo S.J."/>
            <person name="Yang K."/>
            <person name="Arkin A.P."/>
            <person name="Keller N.P."/>
            <person name="Grigoriev I.V."/>
            <person name="Louise Glass N.L."/>
        </authorList>
    </citation>
    <scope>NUCLEOTIDE SEQUENCE [LARGE SCALE GENOMIC DNA]</scope>
    <source>
        <strain evidence="2">ATCC 200026 / FGSC A1120 / IAM 13836 / NRRL 3357 / JCM 12722 / SRRC 167</strain>
    </source>
</reference>
<sequence>MESGSAHTPLVLVQSKKHNMDASINGLELCESRRSSLSFGRTDDTAHTLSGSNTSLVFYDKGFQGKADLPCEKCPSHIISSGLPS</sequence>
<dbReference type="Proteomes" id="UP000596276">
    <property type="component" value="Chromosome 1"/>
</dbReference>
<dbReference type="VEuPathDB" id="FungiDB:F9C07_958"/>
<evidence type="ECO:0000313" key="1">
    <source>
        <dbReference type="EMBL" id="QRD87976.1"/>
    </source>
</evidence>